<dbReference type="InterPro" id="IPR043502">
    <property type="entry name" value="DNA/RNA_pol_sf"/>
</dbReference>
<comment type="similarity">
    <text evidence="1">Belongs to the DNA polymerase type-Y family.</text>
</comment>
<dbReference type="InterPro" id="IPR043128">
    <property type="entry name" value="Rev_trsase/Diguanyl_cyclase"/>
</dbReference>
<dbReference type="InterPro" id="IPR050356">
    <property type="entry name" value="SulA_CellDiv_inhibitor"/>
</dbReference>
<dbReference type="Gene3D" id="3.30.70.270">
    <property type="match status" value="1"/>
</dbReference>
<dbReference type="OrthoDB" id="5244088at2"/>
<protein>
    <submittedName>
        <fullName evidence="5">DNA polymerase Y family protein</fullName>
    </submittedName>
</protein>
<feature type="domain" description="UmuC" evidence="4">
    <location>
        <begin position="36"/>
        <end position="162"/>
    </location>
</feature>
<dbReference type="Gene3D" id="3.40.1170.60">
    <property type="match status" value="1"/>
</dbReference>
<proteinExistence type="inferred from homology"/>
<comment type="caution">
    <text evidence="5">The sequence shown here is derived from an EMBL/GenBank/DDBJ whole genome shotgun (WGS) entry which is preliminary data.</text>
</comment>
<gene>
    <name evidence="5" type="ORF">D6T63_09950</name>
</gene>
<evidence type="ECO:0000313" key="6">
    <source>
        <dbReference type="Proteomes" id="UP000272560"/>
    </source>
</evidence>
<organism evidence="5 6">
    <name type="scientific">Arthrobacter cheniae</name>
    <dbReference type="NCBI Taxonomy" id="1258888"/>
    <lineage>
        <taxon>Bacteria</taxon>
        <taxon>Bacillati</taxon>
        <taxon>Actinomycetota</taxon>
        <taxon>Actinomycetes</taxon>
        <taxon>Micrococcales</taxon>
        <taxon>Micrococcaceae</taxon>
        <taxon>Arthrobacter</taxon>
    </lineage>
</organism>
<comment type="function">
    <text evidence="3">Poorly processive, error-prone DNA polymerase involved in untargeted mutagenesis. Copies undamaged DNA at stalled replication forks, which arise in vivo from mismatched or misaligned primer ends. These misaligned primers can be extended by PolIV. Exhibits no 3'-5' exonuclease (proofreading) activity. May be involved in translesional synthesis, in conjunction with the beta clamp from PolIII.</text>
</comment>
<sequence length="538" mass="58435">MTATLSPVPAGTAPATRIMTFWCPDWPITAALREHSLPTDTALALVDRGEVFACSPTARQDGVKRGLRIREAQARSTGLVSLPYDPSLDERTFEPVIAAVETIMPGVQVIRPGLCAIRVKGPSRYYGSEAKAAEVVFQTLAAIGLTDVRIGIADGPFAAEQAAKATDQLDVDVEQLVVIPEGGSAWFLGSYPLEVLEQPKLTVLLKRLGIRSLGDFAALQASDVRNRFGIEGALAHRQASGLDHRTVVARKPPPHLDTVADFEPPLARIDQLAFAFRTRAGEFVDALREAGLVCTALHVSLHTESGEVSERRWQHPRWFDADDVVDRVRWQLQGTNASDHGLTSGITRVQIVPDIVENLSDHADGLWGTGPDEGIHHGLARVQSMLGHGAVLTAIIAGGRLLADRRVFIPWGDAAVNPQQSAKTPVKDRDQPWPGRLPGPVPATVFAEPVPAVVVDSRGNPVDVDLRGLLSADPAFFSAGPDGGRRPVHSWAGPWPINERWWDPKGRVLNRFQLVDQSGSAWLLLLEDHAWWVEASYD</sequence>
<name>A0A3A5M3V5_9MICC</name>
<accession>A0A3A5M3V5</accession>
<evidence type="ECO:0000256" key="1">
    <source>
        <dbReference type="ARBA" id="ARBA00010945"/>
    </source>
</evidence>
<keyword evidence="2" id="KW-0227">DNA damage</keyword>
<evidence type="ECO:0000259" key="4">
    <source>
        <dbReference type="Pfam" id="PF00817"/>
    </source>
</evidence>
<dbReference type="RefSeq" id="WP_120148867.1">
    <property type="nucleotide sequence ID" value="NZ_QZVT01000004.1"/>
</dbReference>
<evidence type="ECO:0000313" key="5">
    <source>
        <dbReference type="EMBL" id="RJT80176.1"/>
    </source>
</evidence>
<dbReference type="PANTHER" id="PTHR35369:SF2">
    <property type="entry name" value="BLR3025 PROTEIN"/>
    <property type="match status" value="1"/>
</dbReference>
<evidence type="ECO:0000256" key="3">
    <source>
        <dbReference type="ARBA" id="ARBA00025589"/>
    </source>
</evidence>
<dbReference type="Proteomes" id="UP000272560">
    <property type="component" value="Unassembled WGS sequence"/>
</dbReference>
<dbReference type="EMBL" id="QZVT01000004">
    <property type="protein sequence ID" value="RJT80176.1"/>
    <property type="molecule type" value="Genomic_DNA"/>
</dbReference>
<dbReference type="AlphaFoldDB" id="A0A3A5M3V5"/>
<dbReference type="SUPFAM" id="SSF56672">
    <property type="entry name" value="DNA/RNA polymerases"/>
    <property type="match status" value="1"/>
</dbReference>
<evidence type="ECO:0000256" key="2">
    <source>
        <dbReference type="ARBA" id="ARBA00022763"/>
    </source>
</evidence>
<dbReference type="InterPro" id="IPR001126">
    <property type="entry name" value="UmuC"/>
</dbReference>
<keyword evidence="6" id="KW-1185">Reference proteome</keyword>
<dbReference type="PANTHER" id="PTHR35369">
    <property type="entry name" value="BLR3025 PROTEIN-RELATED"/>
    <property type="match status" value="1"/>
</dbReference>
<reference evidence="5 6" key="1">
    <citation type="submission" date="2018-09" db="EMBL/GenBank/DDBJ databases">
        <title>Novel species of Arthrobacter.</title>
        <authorList>
            <person name="Liu Q."/>
            <person name="Xin Y.-H."/>
        </authorList>
    </citation>
    <scope>NUCLEOTIDE SEQUENCE [LARGE SCALE GENOMIC DNA]</scope>
    <source>
        <strain evidence="5 6">Hz2</strain>
    </source>
</reference>
<dbReference type="GO" id="GO:0006281">
    <property type="term" value="P:DNA repair"/>
    <property type="evidence" value="ECO:0007669"/>
    <property type="project" value="InterPro"/>
</dbReference>
<dbReference type="Pfam" id="PF00817">
    <property type="entry name" value="IMS"/>
    <property type="match status" value="1"/>
</dbReference>
<dbReference type="CDD" id="cd03468">
    <property type="entry name" value="PolY_like"/>
    <property type="match status" value="1"/>
</dbReference>